<dbReference type="InterPro" id="IPR040493">
    <property type="entry name" value="DUF5518"/>
</dbReference>
<organism evidence="2 3">
    <name type="scientific">Haladaptatus litoreus</name>
    <dbReference type="NCBI Taxonomy" id="553468"/>
    <lineage>
        <taxon>Archaea</taxon>
        <taxon>Methanobacteriati</taxon>
        <taxon>Methanobacteriota</taxon>
        <taxon>Stenosarchaea group</taxon>
        <taxon>Halobacteria</taxon>
        <taxon>Halobacteriales</taxon>
        <taxon>Haladaptataceae</taxon>
        <taxon>Haladaptatus</taxon>
    </lineage>
</organism>
<feature type="transmembrane region" description="Helical" evidence="1">
    <location>
        <begin position="49"/>
        <end position="74"/>
    </location>
</feature>
<dbReference type="Pfam" id="PF17647">
    <property type="entry name" value="DUF5518"/>
    <property type="match status" value="1"/>
</dbReference>
<keyword evidence="3" id="KW-1185">Reference proteome</keyword>
<evidence type="ECO:0000256" key="1">
    <source>
        <dbReference type="SAM" id="Phobius"/>
    </source>
</evidence>
<protein>
    <recommendedName>
        <fullName evidence="4">DUF5518 domain-containing protein</fullName>
    </recommendedName>
</protein>
<evidence type="ECO:0008006" key="4">
    <source>
        <dbReference type="Google" id="ProtNLM"/>
    </source>
</evidence>
<evidence type="ECO:0000313" key="3">
    <source>
        <dbReference type="Proteomes" id="UP000186914"/>
    </source>
</evidence>
<dbReference type="RefSeq" id="WP_076427556.1">
    <property type="nucleotide sequence ID" value="NZ_FTNO01000001.1"/>
</dbReference>
<dbReference type="Proteomes" id="UP000186914">
    <property type="component" value="Unassembled WGS sequence"/>
</dbReference>
<keyword evidence="1" id="KW-0472">Membrane</keyword>
<feature type="transmembrane region" description="Helical" evidence="1">
    <location>
        <begin position="12"/>
        <end position="37"/>
    </location>
</feature>
<evidence type="ECO:0000313" key="2">
    <source>
        <dbReference type="EMBL" id="SIQ79836.1"/>
    </source>
</evidence>
<gene>
    <name evidence="2" type="ORF">SAMN05421858_0437</name>
</gene>
<name>A0A1N6VQ78_9EURY</name>
<feature type="transmembrane region" description="Helical" evidence="1">
    <location>
        <begin position="80"/>
        <end position="108"/>
    </location>
</feature>
<dbReference type="OrthoDB" id="269782at2157"/>
<accession>A0A1N6VQ78</accession>
<proteinExistence type="predicted"/>
<dbReference type="AlphaFoldDB" id="A0A1N6VQ78"/>
<reference evidence="3" key="1">
    <citation type="submission" date="2017-01" db="EMBL/GenBank/DDBJ databases">
        <authorList>
            <person name="Varghese N."/>
            <person name="Submissions S."/>
        </authorList>
    </citation>
    <scope>NUCLEOTIDE SEQUENCE [LARGE SCALE GENOMIC DNA]</scope>
    <source>
        <strain evidence="3">CGMCC 1.7737</strain>
    </source>
</reference>
<sequence>MENDNTMVNALIGAVVTLVTSFIPFSPILGGAAAAYLSEADADSSVRIGAISGVIATIPMALFGFFVMSILFLGSAPGGFVVFLLLFGVLSLVYTAGLSALGGFLVVYMTNTNRGIDVTSQ</sequence>
<keyword evidence="1" id="KW-1133">Transmembrane helix</keyword>
<dbReference type="EMBL" id="FTNO01000001">
    <property type="protein sequence ID" value="SIQ79836.1"/>
    <property type="molecule type" value="Genomic_DNA"/>
</dbReference>
<keyword evidence="1" id="KW-0812">Transmembrane</keyword>